<accession>A0A0F6YLI4</accession>
<evidence type="ECO:0000313" key="1">
    <source>
        <dbReference type="EMBL" id="AKF09497.1"/>
    </source>
</evidence>
<keyword evidence="2" id="KW-1185">Reference proteome</keyword>
<protein>
    <submittedName>
        <fullName evidence="1">Uncharacterized protein</fullName>
    </submittedName>
</protein>
<dbReference type="InterPro" id="IPR009045">
    <property type="entry name" value="Zn_M74/Hedgehog-like"/>
</dbReference>
<dbReference type="STRING" id="927083.DB32_006646"/>
<dbReference type="KEGG" id="samy:DB32_006646"/>
<organism evidence="1 2">
    <name type="scientific">Sandaracinus amylolyticus</name>
    <dbReference type="NCBI Taxonomy" id="927083"/>
    <lineage>
        <taxon>Bacteria</taxon>
        <taxon>Pseudomonadati</taxon>
        <taxon>Myxococcota</taxon>
        <taxon>Polyangia</taxon>
        <taxon>Polyangiales</taxon>
        <taxon>Sandaracinaceae</taxon>
        <taxon>Sandaracinus</taxon>
    </lineage>
</organism>
<dbReference type="Proteomes" id="UP000034883">
    <property type="component" value="Chromosome"/>
</dbReference>
<dbReference type="EMBL" id="CP011125">
    <property type="protein sequence ID" value="AKF09497.1"/>
    <property type="molecule type" value="Genomic_DNA"/>
</dbReference>
<reference evidence="1 2" key="1">
    <citation type="submission" date="2015-03" db="EMBL/GenBank/DDBJ databases">
        <title>Genome assembly of Sandaracinus amylolyticus DSM 53668.</title>
        <authorList>
            <person name="Sharma G."/>
            <person name="Subramanian S."/>
        </authorList>
    </citation>
    <scope>NUCLEOTIDE SEQUENCE [LARGE SCALE GENOMIC DNA]</scope>
    <source>
        <strain evidence="1 2">DSM 53668</strain>
    </source>
</reference>
<name>A0A0F6YLI4_9BACT</name>
<evidence type="ECO:0000313" key="2">
    <source>
        <dbReference type="Proteomes" id="UP000034883"/>
    </source>
</evidence>
<dbReference type="SUPFAM" id="SSF55166">
    <property type="entry name" value="Hedgehog/DD-peptidase"/>
    <property type="match status" value="1"/>
</dbReference>
<sequence>MPEPEPEVCFVPDDLGTSSERLTIGEAVGSACSTSVVRALSEQLVQEIQCLRPGSMARIDDIPNVRLGSATFPWMQRPAADALRAATSGGGTLSLNSTLRTLPQQYLLYRWYRAGRCGISLAAAPGRSNHESGLALDTSDHAAWRSRLEARSFRWLGGSDPVHFEYVGGGTVDLSGLSVLAFQKLWNRNHPEDLIDEDGLYGPQTEARLARAPSEGFPIGARCDEPEPEPEPEPMPMPMAARLVIDWRLESGTYVLTASTPEATERVEYTIDGRVIGTAIRAWGADFAMVAGTCEDHETHVVEAIARDAASAELARAVGLLEASGGTAIAIRPRGASTYEITLERAASEVAALEVEVDGFVLTDEVSGATRSERLAVRYTFTTLGARTFVLRSLDASGGVLAERTLTFELR</sequence>
<proteinExistence type="predicted"/>
<dbReference type="CDD" id="cd14814">
    <property type="entry name" value="Peptidase_M15"/>
    <property type="match status" value="1"/>
</dbReference>
<dbReference type="AlphaFoldDB" id="A0A0F6YLI4"/>
<gene>
    <name evidence="1" type="ORF">DB32_006646</name>
</gene>
<dbReference type="Gene3D" id="3.30.1380.10">
    <property type="match status" value="1"/>
</dbReference>